<accession>A0A9X2GY08</accession>
<dbReference type="Proteomes" id="UP001139648">
    <property type="component" value="Unassembled WGS sequence"/>
</dbReference>
<evidence type="ECO:0000259" key="1">
    <source>
        <dbReference type="Pfam" id="PF21806"/>
    </source>
</evidence>
<comment type="caution">
    <text evidence="2">The sequence shown here is derived from an EMBL/GenBank/DDBJ whole genome shotgun (WGS) entry which is preliminary data.</text>
</comment>
<evidence type="ECO:0000313" key="2">
    <source>
        <dbReference type="EMBL" id="MCP2365777.1"/>
    </source>
</evidence>
<gene>
    <name evidence="2" type="ORF">HD597_012881</name>
</gene>
<name>A0A9X2GY08_9ACTN</name>
<feature type="domain" description="DUF6879" evidence="1">
    <location>
        <begin position="11"/>
        <end position="172"/>
    </location>
</feature>
<dbReference type="EMBL" id="JAMZEB010000004">
    <property type="protein sequence ID" value="MCP2365777.1"/>
    <property type="molecule type" value="Genomic_DNA"/>
</dbReference>
<keyword evidence="3" id="KW-1185">Reference proteome</keyword>
<dbReference type="RefSeq" id="WP_253760295.1">
    <property type="nucleotide sequence ID" value="NZ_BAABKA010000019.1"/>
</dbReference>
<sequence>MIQGRPIAPERFGDTLHQFKHTAFRLELQPSYLVPEETEILAAFLKGEPRSPVPVYQDWYDQVAEGVRQGKRIERVRVQDDPPTPYQRFERWLDAWNVASGEIMRYLTRQQAFDIGLLPDAGSTDWWLLDSSQLIIMRFDEAGRPGTHELVDDPAVVVQACAWRDLAVHHSVLSTPDAPAD</sequence>
<organism evidence="2 3">
    <name type="scientific">Nonomuraea thailandensis</name>
    <dbReference type="NCBI Taxonomy" id="1188745"/>
    <lineage>
        <taxon>Bacteria</taxon>
        <taxon>Bacillati</taxon>
        <taxon>Actinomycetota</taxon>
        <taxon>Actinomycetes</taxon>
        <taxon>Streptosporangiales</taxon>
        <taxon>Streptosporangiaceae</taxon>
        <taxon>Nonomuraea</taxon>
    </lineage>
</organism>
<evidence type="ECO:0000313" key="3">
    <source>
        <dbReference type="Proteomes" id="UP001139648"/>
    </source>
</evidence>
<reference evidence="2" key="1">
    <citation type="submission" date="2022-06" db="EMBL/GenBank/DDBJ databases">
        <title>Sequencing the genomes of 1000 actinobacteria strains.</title>
        <authorList>
            <person name="Klenk H.-P."/>
        </authorList>
    </citation>
    <scope>NUCLEOTIDE SEQUENCE</scope>
    <source>
        <strain evidence="2">DSM 46694</strain>
    </source>
</reference>
<dbReference type="AlphaFoldDB" id="A0A9X2GY08"/>
<protein>
    <recommendedName>
        <fullName evidence="1">DUF6879 domain-containing protein</fullName>
    </recommendedName>
</protein>
<proteinExistence type="predicted"/>
<dbReference type="Pfam" id="PF21806">
    <property type="entry name" value="DUF6879"/>
    <property type="match status" value="1"/>
</dbReference>
<dbReference type="InterPro" id="IPR049244">
    <property type="entry name" value="DUF6879"/>
</dbReference>